<sequence length="120" mass="12814">SVVPPVSTNGGGAHPARLHTEPRRPACLHPKILPPRLHPKIQRPTPPARPAGALQQPVARSRPATARALQRPAPPSYSASTMISGDRRASTPSFAAQRRCVADRLLPLFLELPPSPLSPV</sequence>
<keyword evidence="3" id="KW-1185">Reference proteome</keyword>
<proteinExistence type="predicted"/>
<dbReference type="Proteomes" id="UP000015105">
    <property type="component" value="Chromosome 2D"/>
</dbReference>
<evidence type="ECO:0000256" key="1">
    <source>
        <dbReference type="SAM" id="MobiDB-lite"/>
    </source>
</evidence>
<evidence type="ECO:0000313" key="3">
    <source>
        <dbReference type="Proteomes" id="UP000015105"/>
    </source>
</evidence>
<dbReference type="AlphaFoldDB" id="A0A453DE16"/>
<dbReference type="Gramene" id="AET2Gv21205200.22">
    <property type="protein sequence ID" value="AET2Gv21205200.22"/>
    <property type="gene ID" value="AET2Gv21205200"/>
</dbReference>
<feature type="region of interest" description="Disordered" evidence="1">
    <location>
        <begin position="1"/>
        <end position="91"/>
    </location>
</feature>
<reference evidence="2" key="4">
    <citation type="submission" date="2019-03" db="UniProtKB">
        <authorList>
            <consortium name="EnsemblPlants"/>
        </authorList>
    </citation>
    <scope>IDENTIFICATION</scope>
</reference>
<reference evidence="2" key="3">
    <citation type="journal article" date="2017" name="Nature">
        <title>Genome sequence of the progenitor of the wheat D genome Aegilops tauschii.</title>
        <authorList>
            <person name="Luo M.C."/>
            <person name="Gu Y.Q."/>
            <person name="Puiu D."/>
            <person name="Wang H."/>
            <person name="Twardziok S.O."/>
            <person name="Deal K.R."/>
            <person name="Huo N."/>
            <person name="Zhu T."/>
            <person name="Wang L."/>
            <person name="Wang Y."/>
            <person name="McGuire P.E."/>
            <person name="Liu S."/>
            <person name="Long H."/>
            <person name="Ramasamy R.K."/>
            <person name="Rodriguez J.C."/>
            <person name="Van S.L."/>
            <person name="Yuan L."/>
            <person name="Wang Z."/>
            <person name="Xia Z."/>
            <person name="Xiao L."/>
            <person name="Anderson O.D."/>
            <person name="Ouyang S."/>
            <person name="Liang Y."/>
            <person name="Zimin A.V."/>
            <person name="Pertea G."/>
            <person name="Qi P."/>
            <person name="Bennetzen J.L."/>
            <person name="Dai X."/>
            <person name="Dawson M.W."/>
            <person name="Muller H.G."/>
            <person name="Kugler K."/>
            <person name="Rivarola-Duarte L."/>
            <person name="Spannagl M."/>
            <person name="Mayer K.F.X."/>
            <person name="Lu F.H."/>
            <person name="Bevan M.W."/>
            <person name="Leroy P."/>
            <person name="Li P."/>
            <person name="You F.M."/>
            <person name="Sun Q."/>
            <person name="Liu Z."/>
            <person name="Lyons E."/>
            <person name="Wicker T."/>
            <person name="Salzberg S.L."/>
            <person name="Devos K.M."/>
            <person name="Dvorak J."/>
        </authorList>
    </citation>
    <scope>NUCLEOTIDE SEQUENCE [LARGE SCALE GENOMIC DNA]</scope>
    <source>
        <strain evidence="2">cv. AL8/78</strain>
    </source>
</reference>
<protein>
    <submittedName>
        <fullName evidence="2">Uncharacterized protein</fullName>
    </submittedName>
</protein>
<organism evidence="2 3">
    <name type="scientific">Aegilops tauschii subsp. strangulata</name>
    <name type="common">Goatgrass</name>
    <dbReference type="NCBI Taxonomy" id="200361"/>
    <lineage>
        <taxon>Eukaryota</taxon>
        <taxon>Viridiplantae</taxon>
        <taxon>Streptophyta</taxon>
        <taxon>Embryophyta</taxon>
        <taxon>Tracheophyta</taxon>
        <taxon>Spermatophyta</taxon>
        <taxon>Magnoliopsida</taxon>
        <taxon>Liliopsida</taxon>
        <taxon>Poales</taxon>
        <taxon>Poaceae</taxon>
        <taxon>BOP clade</taxon>
        <taxon>Pooideae</taxon>
        <taxon>Triticodae</taxon>
        <taxon>Triticeae</taxon>
        <taxon>Triticinae</taxon>
        <taxon>Aegilops</taxon>
    </lineage>
</organism>
<reference evidence="2" key="5">
    <citation type="journal article" date="2021" name="G3 (Bethesda)">
        <title>Aegilops tauschii genome assembly Aet v5.0 features greater sequence contiguity and improved annotation.</title>
        <authorList>
            <person name="Wang L."/>
            <person name="Zhu T."/>
            <person name="Rodriguez J.C."/>
            <person name="Deal K.R."/>
            <person name="Dubcovsky J."/>
            <person name="McGuire P.E."/>
            <person name="Lux T."/>
            <person name="Spannagl M."/>
            <person name="Mayer K.F.X."/>
            <person name="Baldrich P."/>
            <person name="Meyers B.C."/>
            <person name="Huo N."/>
            <person name="Gu Y.Q."/>
            <person name="Zhou H."/>
            <person name="Devos K.M."/>
            <person name="Bennetzen J.L."/>
            <person name="Unver T."/>
            <person name="Budak H."/>
            <person name="Gulick P.J."/>
            <person name="Galiba G."/>
            <person name="Kalapos B."/>
            <person name="Nelson D.R."/>
            <person name="Li P."/>
            <person name="You F.M."/>
            <person name="Luo M.C."/>
            <person name="Dvorak J."/>
        </authorList>
    </citation>
    <scope>NUCLEOTIDE SEQUENCE [LARGE SCALE GENOMIC DNA]</scope>
    <source>
        <strain evidence="2">cv. AL8/78</strain>
    </source>
</reference>
<dbReference type="EnsemblPlants" id="AET2Gv21205200.22">
    <property type="protein sequence ID" value="AET2Gv21205200.22"/>
    <property type="gene ID" value="AET2Gv21205200"/>
</dbReference>
<name>A0A453DE16_AEGTS</name>
<accession>A0A453DE16</accession>
<reference evidence="3" key="2">
    <citation type="journal article" date="2017" name="Nat. Plants">
        <title>The Aegilops tauschii genome reveals multiple impacts of transposons.</title>
        <authorList>
            <person name="Zhao G."/>
            <person name="Zou C."/>
            <person name="Li K."/>
            <person name="Wang K."/>
            <person name="Li T."/>
            <person name="Gao L."/>
            <person name="Zhang X."/>
            <person name="Wang H."/>
            <person name="Yang Z."/>
            <person name="Liu X."/>
            <person name="Jiang W."/>
            <person name="Mao L."/>
            <person name="Kong X."/>
            <person name="Jiao Y."/>
            <person name="Jia J."/>
        </authorList>
    </citation>
    <scope>NUCLEOTIDE SEQUENCE [LARGE SCALE GENOMIC DNA]</scope>
    <source>
        <strain evidence="3">cv. AL8/78</strain>
    </source>
</reference>
<evidence type="ECO:0000313" key="2">
    <source>
        <dbReference type="EnsemblPlants" id="AET2Gv21205200.22"/>
    </source>
</evidence>
<reference evidence="3" key="1">
    <citation type="journal article" date="2014" name="Science">
        <title>Ancient hybridizations among the ancestral genomes of bread wheat.</title>
        <authorList>
            <consortium name="International Wheat Genome Sequencing Consortium,"/>
            <person name="Marcussen T."/>
            <person name="Sandve S.R."/>
            <person name="Heier L."/>
            <person name="Spannagl M."/>
            <person name="Pfeifer M."/>
            <person name="Jakobsen K.S."/>
            <person name="Wulff B.B."/>
            <person name="Steuernagel B."/>
            <person name="Mayer K.F."/>
            <person name="Olsen O.A."/>
        </authorList>
    </citation>
    <scope>NUCLEOTIDE SEQUENCE [LARGE SCALE GENOMIC DNA]</scope>
    <source>
        <strain evidence="3">cv. AL8/78</strain>
    </source>
</reference>